<dbReference type="EC" id="4.7.1.1" evidence="1"/>
<dbReference type="RefSeq" id="WP_126918695.1">
    <property type="nucleotide sequence ID" value="NZ_ML133686.1"/>
</dbReference>
<evidence type="ECO:0000313" key="3">
    <source>
        <dbReference type="Proteomes" id="UP000278823"/>
    </source>
</evidence>
<name>A0A432PS46_9HYPH</name>
<dbReference type="GO" id="GO:0051539">
    <property type="term" value="F:4 iron, 4 sulfur cluster binding"/>
    <property type="evidence" value="ECO:0007669"/>
    <property type="project" value="UniProtKB-UniRule"/>
</dbReference>
<protein>
    <recommendedName>
        <fullName evidence="1">Alpha-D-ribose 1-methylphosphonate 5-phosphate C-P lyase</fullName>
        <shortName evidence="1">PRPn C-P lyase</shortName>
        <ecNumber evidence="1">4.7.1.1</ecNumber>
    </recommendedName>
</protein>
<comment type="similarity">
    <text evidence="1">Belongs to the PhnJ family.</text>
</comment>
<comment type="caution">
    <text evidence="2">The sequence shown here is derived from an EMBL/GenBank/DDBJ whole genome shotgun (WGS) entry which is preliminary data.</text>
</comment>
<sequence length="291" mass="32760">MTDLASYNFAYLDEQTKRMIRRAILKAIAIPGYQVPFASREMPMPYGWGTGGVQVTASIIGPEDVLKVIDQGADDTTNAVSIRAFFQKVAKVAVTTHTKEATIIQTRHRIPEEKLGPGQVLVYQVPIPEPLRFLEPRETETRKMHALEEYGLMHVKLYEDIARNGRIATTYAYPVKVHGRYVMDPSPTPKFDNPKMHKSEALQLFGAGREKRIYAVPPYTDVVSLDFEDHPFEIQRFGKPCALCGAEDVYLDEVILDDKGGRMFVCSDTDHCEDRRAQGHAGEMLAREAAE</sequence>
<gene>
    <name evidence="2" type="ORF">EFQ99_00395</name>
</gene>
<dbReference type="AlphaFoldDB" id="A0A432PS46"/>
<dbReference type="GO" id="GO:0019700">
    <property type="term" value="P:organic phosphonate catabolic process"/>
    <property type="evidence" value="ECO:0007669"/>
    <property type="project" value="UniProtKB-UniRule"/>
</dbReference>
<proteinExistence type="inferred from homology"/>
<dbReference type="OrthoDB" id="9803851at2"/>
<dbReference type="InterPro" id="IPR010306">
    <property type="entry name" value="PhnJ"/>
</dbReference>
<accession>A0A432PS46</accession>
<keyword evidence="1" id="KW-0411">Iron-sulfur</keyword>
<dbReference type="PIRSF" id="PIRSF011468">
    <property type="entry name" value="PhnJ"/>
    <property type="match status" value="1"/>
</dbReference>
<dbReference type="Proteomes" id="UP000278823">
    <property type="component" value="Unassembled WGS sequence"/>
</dbReference>
<evidence type="ECO:0000256" key="1">
    <source>
        <dbReference type="PIRNR" id="PIRNR011468"/>
    </source>
</evidence>
<dbReference type="SFLD" id="SFLDF00379">
    <property type="entry name" value="Phosphonate_metabolism_(PhnJ)"/>
    <property type="match status" value="1"/>
</dbReference>
<dbReference type="SFLD" id="SFLDG01115">
    <property type="entry name" value="Phosphonate_metabolism_(PhnJ)"/>
    <property type="match status" value="1"/>
</dbReference>
<dbReference type="EMBL" id="RJTH01000001">
    <property type="protein sequence ID" value="RUM26705.1"/>
    <property type="molecule type" value="Genomic_DNA"/>
</dbReference>
<keyword evidence="1" id="KW-0004">4Fe-4S</keyword>
<keyword evidence="1 2" id="KW-0456">Lyase</keyword>
<dbReference type="GO" id="GO:0046872">
    <property type="term" value="F:metal ion binding"/>
    <property type="evidence" value="ECO:0007669"/>
    <property type="project" value="UniProtKB-UniRule"/>
</dbReference>
<evidence type="ECO:0000313" key="2">
    <source>
        <dbReference type="EMBL" id="RUM26705.1"/>
    </source>
</evidence>
<keyword evidence="1" id="KW-0479">Metal-binding</keyword>
<dbReference type="SFLD" id="SFLDS00033">
    <property type="entry name" value="Radical_SAM_Phosphonate_Metabo"/>
    <property type="match status" value="1"/>
</dbReference>
<comment type="catalytic activity">
    <reaction evidence="1">
        <text>alpha-D-ribose 1-methylphosphonate 5-phosphate + AH2 + S-adenosyl-L-methionine = alpha-D-ribose 1,2-cyclic phosphate 5-phosphate + methane + 5'-deoxyadenosine + L-methionine + A + H(+)</text>
        <dbReference type="Rhea" id="RHEA:34707"/>
        <dbReference type="ChEBI" id="CHEBI:13193"/>
        <dbReference type="ChEBI" id="CHEBI:15378"/>
        <dbReference type="ChEBI" id="CHEBI:16183"/>
        <dbReference type="ChEBI" id="CHEBI:17319"/>
        <dbReference type="ChEBI" id="CHEBI:17499"/>
        <dbReference type="ChEBI" id="CHEBI:57844"/>
        <dbReference type="ChEBI" id="CHEBI:59789"/>
        <dbReference type="ChEBI" id="CHEBI:68686"/>
        <dbReference type="ChEBI" id="CHEBI:68687"/>
        <dbReference type="EC" id="4.7.1.1"/>
    </reaction>
</comment>
<dbReference type="GO" id="GO:0098848">
    <property type="term" value="F:alpha-D-ribose 1-methylphosphonate 5-phosphate C-P-lyase activity"/>
    <property type="evidence" value="ECO:0007669"/>
    <property type="project" value="UniProtKB-UniRule"/>
</dbReference>
<comment type="function">
    <text evidence="1">Catalyzes the breakage of the C-P bond in alpha-D-ribose 1-methylphosphonate 5-phosphate (PRPn) forming alpha-D-ribose.</text>
</comment>
<organism evidence="2 3">
    <name type="scientific">Rhizobium vallis</name>
    <dbReference type="NCBI Taxonomy" id="634290"/>
    <lineage>
        <taxon>Bacteria</taxon>
        <taxon>Pseudomonadati</taxon>
        <taxon>Pseudomonadota</taxon>
        <taxon>Alphaproteobacteria</taxon>
        <taxon>Hyphomicrobiales</taxon>
        <taxon>Rhizobiaceae</taxon>
        <taxon>Rhizobium/Agrobacterium group</taxon>
        <taxon>Rhizobium</taxon>
    </lineage>
</organism>
<keyword evidence="1" id="KW-0408">Iron</keyword>
<dbReference type="Pfam" id="PF06007">
    <property type="entry name" value="PhnJ"/>
    <property type="match status" value="1"/>
</dbReference>
<reference evidence="3" key="1">
    <citation type="submission" date="2018-11" db="EMBL/GenBank/DDBJ databases">
        <title>Rhizobium chutanense sp. nov., isolated from root nodules of Phaseolus vulgaris in China.</title>
        <authorList>
            <person name="Huo Y."/>
        </authorList>
    </citation>
    <scope>NUCLEOTIDE SEQUENCE [LARGE SCALE GENOMIC DNA]</scope>
    <source>
        <strain evidence="3">CCBAU 65647</strain>
    </source>
</reference>
<keyword evidence="3" id="KW-1185">Reference proteome</keyword>
<keyword evidence="1" id="KW-0949">S-adenosyl-L-methionine</keyword>